<dbReference type="EMBL" id="MFUX01000041">
    <property type="protein sequence ID" value="OGI93625.1"/>
    <property type="molecule type" value="Genomic_DNA"/>
</dbReference>
<sequence>MKRLLWIDTTFDWFTKTLDNSKRKKEFFLQLPDGPLLPENTTIGFNVDGMTVDFFVDGQVLYRPKSDTYFISVSIELVELDGYGGEEKEKEKFYEYLEKYWVAEWPDENN</sequence>
<organism evidence="1 2">
    <name type="scientific">Candidatus Nomurabacteria bacterium RIFCSPLOWO2_01_FULL_40_18</name>
    <dbReference type="NCBI Taxonomy" id="1801773"/>
    <lineage>
        <taxon>Bacteria</taxon>
        <taxon>Candidatus Nomuraibacteriota</taxon>
    </lineage>
</organism>
<comment type="caution">
    <text evidence="1">The sequence shown here is derived from an EMBL/GenBank/DDBJ whole genome shotgun (WGS) entry which is preliminary data.</text>
</comment>
<dbReference type="Proteomes" id="UP000176629">
    <property type="component" value="Unassembled WGS sequence"/>
</dbReference>
<name>A0A1F6XHM0_9BACT</name>
<evidence type="ECO:0000313" key="1">
    <source>
        <dbReference type="EMBL" id="OGI93625.1"/>
    </source>
</evidence>
<proteinExistence type="predicted"/>
<dbReference type="AlphaFoldDB" id="A0A1F6XHM0"/>
<protein>
    <submittedName>
        <fullName evidence="1">Uncharacterized protein</fullName>
    </submittedName>
</protein>
<reference evidence="1 2" key="1">
    <citation type="journal article" date="2016" name="Nat. Commun.">
        <title>Thousands of microbial genomes shed light on interconnected biogeochemical processes in an aquifer system.</title>
        <authorList>
            <person name="Anantharaman K."/>
            <person name="Brown C.T."/>
            <person name="Hug L.A."/>
            <person name="Sharon I."/>
            <person name="Castelle C.J."/>
            <person name="Probst A.J."/>
            <person name="Thomas B.C."/>
            <person name="Singh A."/>
            <person name="Wilkins M.J."/>
            <person name="Karaoz U."/>
            <person name="Brodie E.L."/>
            <person name="Williams K.H."/>
            <person name="Hubbard S.S."/>
            <person name="Banfield J.F."/>
        </authorList>
    </citation>
    <scope>NUCLEOTIDE SEQUENCE [LARGE SCALE GENOMIC DNA]</scope>
</reference>
<gene>
    <name evidence="1" type="ORF">A3A03_01330</name>
</gene>
<accession>A0A1F6XHM0</accession>
<evidence type="ECO:0000313" key="2">
    <source>
        <dbReference type="Proteomes" id="UP000176629"/>
    </source>
</evidence>